<evidence type="ECO:0000313" key="3">
    <source>
        <dbReference type="EMBL" id="BDS12301.1"/>
    </source>
</evidence>
<dbReference type="PANTHER" id="PTHR43584">
    <property type="entry name" value="NUCLEOTIDYL TRANSFERASE"/>
    <property type="match status" value="1"/>
</dbReference>
<dbReference type="InterPro" id="IPR011004">
    <property type="entry name" value="Trimer_LpxA-like_sf"/>
</dbReference>
<proteinExistence type="predicted"/>
<evidence type="ECO:0000313" key="4">
    <source>
        <dbReference type="Proteomes" id="UP001060919"/>
    </source>
</evidence>
<dbReference type="RefSeq" id="WP_264793395.1">
    <property type="nucleotide sequence ID" value="NZ_AP026867.1"/>
</dbReference>
<dbReference type="NCBIfam" id="TIGR03991">
    <property type="entry name" value="alt_bact_glmU"/>
    <property type="match status" value="1"/>
</dbReference>
<dbReference type="Proteomes" id="UP001060919">
    <property type="component" value="Chromosome"/>
</dbReference>
<gene>
    <name evidence="3" type="ORF">AsAng_0030200</name>
</gene>
<keyword evidence="2" id="KW-0012">Acyltransferase</keyword>
<dbReference type="InterPro" id="IPR050065">
    <property type="entry name" value="GlmU-like"/>
</dbReference>
<evidence type="ECO:0000256" key="2">
    <source>
        <dbReference type="ARBA" id="ARBA00023315"/>
    </source>
</evidence>
<dbReference type="Gene3D" id="2.160.10.10">
    <property type="entry name" value="Hexapeptide repeat proteins"/>
    <property type="match status" value="1"/>
</dbReference>
<dbReference type="PANTHER" id="PTHR43584:SF9">
    <property type="entry name" value="TRANSFERASE HEXAPEPTIDE REPEAT CONTAINING PROTEIN"/>
    <property type="match status" value="1"/>
</dbReference>
<sequence length="399" mass="44120">MAGISLILFDNNREQLKPLTFTRPVGELRVGILKIREKWENMLGMKASYFTTRYLSAKYPVEFEALNILVNGAILPTKELCEYILHELPANTLLTKDGKAIVLKTTQATAKDFLSGEQEIPTVIETNLELIHIDYPWDLFQQNAAALEADFYALTNGRMSQPLSATNTVIGDPAKVFLEEGAWVECAILNVENGPIYIGKNATVMEGTIIRGGFALCEGATTKMAAKIYGATTIGPYSKVGGEINNSILIGYSNKGHDGFLGNSIIGEWCNLGADTNNSNLKNNYGEVRVWDYQSASFYRTGLQFCGLIMGDHSKAGINTMFNTGTVVGVSSNIFGGDFPRKFIPSFSWGSSKGFVTYKMDKVLETAKRVMARRGKVLDEIEEDILKHIFAETDHHRTY</sequence>
<dbReference type="GO" id="GO:0016779">
    <property type="term" value="F:nucleotidyltransferase activity"/>
    <property type="evidence" value="ECO:0007669"/>
    <property type="project" value="UniProtKB-ARBA"/>
</dbReference>
<reference evidence="3" key="1">
    <citation type="submission" date="2022-09" db="EMBL/GenBank/DDBJ databases">
        <title>Aureispira anguillicida sp. nov., isolated from Leptocephalus of Japanese eel Anguilla japonica.</title>
        <authorList>
            <person name="Yuasa K."/>
            <person name="Mekata T."/>
            <person name="Ikunari K."/>
        </authorList>
    </citation>
    <scope>NUCLEOTIDE SEQUENCE</scope>
    <source>
        <strain evidence="3">EL160426</strain>
    </source>
</reference>
<organism evidence="3 4">
    <name type="scientific">Aureispira anguillae</name>
    <dbReference type="NCBI Taxonomy" id="2864201"/>
    <lineage>
        <taxon>Bacteria</taxon>
        <taxon>Pseudomonadati</taxon>
        <taxon>Bacteroidota</taxon>
        <taxon>Saprospiria</taxon>
        <taxon>Saprospirales</taxon>
        <taxon>Saprospiraceae</taxon>
        <taxon>Aureispira</taxon>
    </lineage>
</organism>
<dbReference type="SUPFAM" id="SSF51161">
    <property type="entry name" value="Trimeric LpxA-like enzymes"/>
    <property type="match status" value="1"/>
</dbReference>
<dbReference type="InterPro" id="IPR023917">
    <property type="entry name" value="Bifunctiontional_GlmU_bac-type"/>
</dbReference>
<name>A0A915YFZ8_9BACT</name>
<accession>A0A915YFZ8</accession>
<dbReference type="KEGG" id="aup:AsAng_0030200"/>
<dbReference type="AlphaFoldDB" id="A0A915YFZ8"/>
<keyword evidence="1" id="KW-0808">Transferase</keyword>
<dbReference type="Pfam" id="PF13562">
    <property type="entry name" value="NTP_transf_4"/>
    <property type="match status" value="1"/>
</dbReference>
<protein>
    <submittedName>
        <fullName evidence="3">GlmU family protein</fullName>
    </submittedName>
</protein>
<evidence type="ECO:0000256" key="1">
    <source>
        <dbReference type="ARBA" id="ARBA00022679"/>
    </source>
</evidence>
<dbReference type="GO" id="GO:0016746">
    <property type="term" value="F:acyltransferase activity"/>
    <property type="evidence" value="ECO:0007669"/>
    <property type="project" value="UniProtKB-KW"/>
</dbReference>
<dbReference type="CDD" id="cd05635">
    <property type="entry name" value="LbH_unknown"/>
    <property type="match status" value="1"/>
</dbReference>
<dbReference type="EMBL" id="AP026867">
    <property type="protein sequence ID" value="BDS12301.1"/>
    <property type="molecule type" value="Genomic_DNA"/>
</dbReference>
<keyword evidence="4" id="KW-1185">Reference proteome</keyword>